<sequence length="377" mass="43880">MKIKFGNRLLLSSILGYPVLLGAIFFFDLEPFRVTAPYFFIILVFLSIKAMKQKKLMVSRQDLPNLLLTLLVILVSAANFSSVRYSFPILFATYSFFLFLYLTTIESGFILKNKIVRRYLVIYFVFSVMFLFVSHAYMEVGERYIGFTGSPTTFSGLLVALFILFDTLSDQKRWIRILMFLFVFLFVALSKTRLVMIFLIGYPFLTYFINKKALNKGGVFMVFFLTLFFVYSLYGLVVEKYPELITLRYKDARDASFGLRYRLYEIVEENFVSGNKWEMLFGKGNEYSRNLIIEEIGLDIFPHNDFIRLINDWGIVGGGVFFVLLYRLALKNITSLLIALLYIVLWYSNMIFNLYLFSILIISSFHHGNMGGARLSK</sequence>
<evidence type="ECO:0000256" key="1">
    <source>
        <dbReference type="SAM" id="Phobius"/>
    </source>
</evidence>
<dbReference type="Proteomes" id="UP001595841">
    <property type="component" value="Unassembled WGS sequence"/>
</dbReference>
<keyword evidence="1" id="KW-0472">Membrane</keyword>
<reference evidence="3" key="1">
    <citation type="journal article" date="2019" name="Int. J. Syst. Evol. Microbiol.">
        <title>The Global Catalogue of Microorganisms (GCM) 10K type strain sequencing project: providing services to taxonomists for standard genome sequencing and annotation.</title>
        <authorList>
            <consortium name="The Broad Institute Genomics Platform"/>
            <consortium name="The Broad Institute Genome Sequencing Center for Infectious Disease"/>
            <person name="Wu L."/>
            <person name="Ma J."/>
        </authorList>
    </citation>
    <scope>NUCLEOTIDE SEQUENCE [LARGE SCALE GENOMIC DNA]</scope>
    <source>
        <strain evidence="3">CGMCC 1.15774</strain>
    </source>
</reference>
<comment type="caution">
    <text evidence="2">The sequence shown here is derived from an EMBL/GenBank/DDBJ whole genome shotgun (WGS) entry which is preliminary data.</text>
</comment>
<keyword evidence="1" id="KW-0812">Transmembrane</keyword>
<feature type="transmembrane region" description="Helical" evidence="1">
    <location>
        <begin position="144"/>
        <end position="165"/>
    </location>
</feature>
<feature type="transmembrane region" description="Helical" evidence="1">
    <location>
        <begin position="336"/>
        <end position="362"/>
    </location>
</feature>
<protein>
    <submittedName>
        <fullName evidence="2">O-antigen ligase family protein</fullName>
    </submittedName>
</protein>
<name>A0ABV8PRA7_9FLAO</name>
<feature type="transmembrane region" description="Helical" evidence="1">
    <location>
        <begin position="120"/>
        <end position="138"/>
    </location>
</feature>
<keyword evidence="3" id="KW-1185">Reference proteome</keyword>
<feature type="transmembrane region" description="Helical" evidence="1">
    <location>
        <begin position="313"/>
        <end position="330"/>
    </location>
</feature>
<feature type="transmembrane region" description="Helical" evidence="1">
    <location>
        <begin position="9"/>
        <end position="29"/>
    </location>
</feature>
<accession>A0ABV8PRA7</accession>
<keyword evidence="1" id="KW-1133">Transmembrane helix</keyword>
<feature type="transmembrane region" description="Helical" evidence="1">
    <location>
        <begin position="63"/>
        <end position="83"/>
    </location>
</feature>
<dbReference type="GO" id="GO:0016874">
    <property type="term" value="F:ligase activity"/>
    <property type="evidence" value="ECO:0007669"/>
    <property type="project" value="UniProtKB-KW"/>
</dbReference>
<proteinExistence type="predicted"/>
<organism evidence="2 3">
    <name type="scientific">Flagellimonas marina</name>
    <dbReference type="NCBI Taxonomy" id="1775168"/>
    <lineage>
        <taxon>Bacteria</taxon>
        <taxon>Pseudomonadati</taxon>
        <taxon>Bacteroidota</taxon>
        <taxon>Flavobacteriia</taxon>
        <taxon>Flavobacteriales</taxon>
        <taxon>Flavobacteriaceae</taxon>
        <taxon>Flagellimonas</taxon>
    </lineage>
</organism>
<gene>
    <name evidence="2" type="ORF">ACFOWS_16210</name>
</gene>
<feature type="transmembrane region" description="Helical" evidence="1">
    <location>
        <begin position="177"/>
        <end position="205"/>
    </location>
</feature>
<feature type="transmembrane region" description="Helical" evidence="1">
    <location>
        <begin position="217"/>
        <end position="238"/>
    </location>
</feature>
<dbReference type="EMBL" id="JBHSCL010000009">
    <property type="protein sequence ID" value="MFC4221698.1"/>
    <property type="molecule type" value="Genomic_DNA"/>
</dbReference>
<feature type="transmembrane region" description="Helical" evidence="1">
    <location>
        <begin position="35"/>
        <end position="51"/>
    </location>
</feature>
<evidence type="ECO:0000313" key="2">
    <source>
        <dbReference type="EMBL" id="MFC4221698.1"/>
    </source>
</evidence>
<evidence type="ECO:0000313" key="3">
    <source>
        <dbReference type="Proteomes" id="UP001595841"/>
    </source>
</evidence>
<keyword evidence="2" id="KW-0436">Ligase</keyword>
<feature type="transmembrane region" description="Helical" evidence="1">
    <location>
        <begin position="89"/>
        <end position="111"/>
    </location>
</feature>